<keyword evidence="2" id="KW-1185">Reference proteome</keyword>
<reference evidence="2" key="1">
    <citation type="journal article" date="2017" name="Int J Environ Stud">
        <title>Does the Miocene-Pliocene relict legume Oxytropis triphylla form nitrogen-fixing nodules with a combination of bacterial strains?</title>
        <authorList>
            <person name="Safronova V."/>
            <person name="Belimov A."/>
            <person name="Sazanova A."/>
            <person name="Kuznetsova I."/>
            <person name="Popova J."/>
            <person name="Andronov E."/>
            <person name="Verkhozina A."/>
            <person name="Tikhonovich I."/>
        </authorList>
    </citation>
    <scope>NUCLEOTIDE SEQUENCE [LARGE SCALE GENOMIC DNA]</scope>
    <source>
        <strain evidence="2">Tri-38</strain>
    </source>
</reference>
<evidence type="ECO:0000313" key="1">
    <source>
        <dbReference type="EMBL" id="PIO46600.1"/>
    </source>
</evidence>
<protein>
    <recommendedName>
        <fullName evidence="3">PAS domain-containing protein</fullName>
    </recommendedName>
</protein>
<dbReference type="EMBL" id="MZMT01000003">
    <property type="protein sequence ID" value="PIO46600.1"/>
    <property type="molecule type" value="Genomic_DNA"/>
</dbReference>
<name>A0A2N9W4D2_9HYPH</name>
<dbReference type="Pfam" id="PF07310">
    <property type="entry name" value="PAS_5"/>
    <property type="match status" value="1"/>
</dbReference>
<organism evidence="1 2">
    <name type="scientific">Phyllobacterium zundukense</name>
    <dbReference type="NCBI Taxonomy" id="1867719"/>
    <lineage>
        <taxon>Bacteria</taxon>
        <taxon>Pseudomonadati</taxon>
        <taxon>Pseudomonadota</taxon>
        <taxon>Alphaproteobacteria</taxon>
        <taxon>Hyphomicrobiales</taxon>
        <taxon>Phyllobacteriaceae</taxon>
        <taxon>Phyllobacterium</taxon>
    </lineage>
</organism>
<proteinExistence type="predicted"/>
<sequence>MNPMRHDATSEFFAYWNRLRGTRAAPERREIAPAAIGPHLSDTFILQATGLGEPRFRLAGTRICSVYGAELKGLSFASLWHIKDRSNISRLVKNCMTSKTVVQLNYEGKSTRGRKALFNLILVPLASEANERHLMGMIVALGRPFWLESDAIVENRIQSVSVIDPRHPARAPLGDPVHTGSESANSTALPLARTIISRKVRHLRVFDGGKIID</sequence>
<dbReference type="PIRSF" id="PIRSF031878">
    <property type="entry name" value="UCP031878"/>
    <property type="match status" value="1"/>
</dbReference>
<gene>
    <name evidence="1" type="ORF">B5P45_02025</name>
</gene>
<accession>A0A2N9W4D2</accession>
<comment type="caution">
    <text evidence="1">The sequence shown here is derived from an EMBL/GenBank/DDBJ whole genome shotgun (WGS) entry which is preliminary data.</text>
</comment>
<evidence type="ECO:0008006" key="3">
    <source>
        <dbReference type="Google" id="ProtNLM"/>
    </source>
</evidence>
<dbReference type="InterPro" id="IPR009922">
    <property type="entry name" value="DUF1457"/>
</dbReference>
<dbReference type="AlphaFoldDB" id="A0A2N9W4D2"/>
<dbReference type="Proteomes" id="UP000232163">
    <property type="component" value="Unassembled WGS sequence"/>
</dbReference>
<evidence type="ECO:0000313" key="2">
    <source>
        <dbReference type="Proteomes" id="UP000232163"/>
    </source>
</evidence>